<evidence type="ECO:0000313" key="3">
    <source>
        <dbReference type="Proteomes" id="UP000054217"/>
    </source>
</evidence>
<gene>
    <name evidence="2" type="ORF">M404DRAFT_996381</name>
</gene>
<dbReference type="HOGENOM" id="CLU_2455604_0_0_1"/>
<dbReference type="OrthoDB" id="2699028at2759"/>
<name>A0A0C3KIY3_PISTI</name>
<keyword evidence="1" id="KW-0732">Signal</keyword>
<organism evidence="2 3">
    <name type="scientific">Pisolithus tinctorius Marx 270</name>
    <dbReference type="NCBI Taxonomy" id="870435"/>
    <lineage>
        <taxon>Eukaryota</taxon>
        <taxon>Fungi</taxon>
        <taxon>Dikarya</taxon>
        <taxon>Basidiomycota</taxon>
        <taxon>Agaricomycotina</taxon>
        <taxon>Agaricomycetes</taxon>
        <taxon>Agaricomycetidae</taxon>
        <taxon>Boletales</taxon>
        <taxon>Sclerodermatineae</taxon>
        <taxon>Pisolithaceae</taxon>
        <taxon>Pisolithus</taxon>
    </lineage>
</organism>
<evidence type="ECO:0000313" key="2">
    <source>
        <dbReference type="EMBL" id="KIO09552.1"/>
    </source>
</evidence>
<feature type="signal peptide" evidence="1">
    <location>
        <begin position="1"/>
        <end position="18"/>
    </location>
</feature>
<evidence type="ECO:0000256" key="1">
    <source>
        <dbReference type="SAM" id="SignalP"/>
    </source>
</evidence>
<keyword evidence="3" id="KW-1185">Reference proteome</keyword>
<sequence length="89" mass="9633">MRFSAIFTLAAAAASVSAAPGIELTPRTYKYVCCTHLDSPSDPIIQNLMDIYDISGANDDILGFGCRKLMKGGTWSVFFSGMVQLGFLF</sequence>
<dbReference type="Proteomes" id="UP000054217">
    <property type="component" value="Unassembled WGS sequence"/>
</dbReference>
<feature type="chain" id="PRO_5002166398" description="Hydrophobin" evidence="1">
    <location>
        <begin position="19"/>
        <end position="89"/>
    </location>
</feature>
<protein>
    <recommendedName>
        <fullName evidence="4">Hydrophobin</fullName>
    </recommendedName>
</protein>
<reference evidence="2 3" key="1">
    <citation type="submission" date="2014-04" db="EMBL/GenBank/DDBJ databases">
        <authorList>
            <consortium name="DOE Joint Genome Institute"/>
            <person name="Kuo A."/>
            <person name="Kohler A."/>
            <person name="Costa M.D."/>
            <person name="Nagy L.G."/>
            <person name="Floudas D."/>
            <person name="Copeland A."/>
            <person name="Barry K.W."/>
            <person name="Cichocki N."/>
            <person name="Veneault-Fourrey C."/>
            <person name="LaButti K."/>
            <person name="Lindquist E.A."/>
            <person name="Lipzen A."/>
            <person name="Lundell T."/>
            <person name="Morin E."/>
            <person name="Murat C."/>
            <person name="Sun H."/>
            <person name="Tunlid A."/>
            <person name="Henrissat B."/>
            <person name="Grigoriev I.V."/>
            <person name="Hibbett D.S."/>
            <person name="Martin F."/>
            <person name="Nordberg H.P."/>
            <person name="Cantor M.N."/>
            <person name="Hua S.X."/>
        </authorList>
    </citation>
    <scope>NUCLEOTIDE SEQUENCE [LARGE SCALE GENOMIC DNA]</scope>
    <source>
        <strain evidence="2 3">Marx 270</strain>
    </source>
</reference>
<dbReference type="InParanoid" id="A0A0C3KIY3"/>
<dbReference type="EMBL" id="KN831954">
    <property type="protein sequence ID" value="KIO09552.1"/>
    <property type="molecule type" value="Genomic_DNA"/>
</dbReference>
<proteinExistence type="predicted"/>
<dbReference type="AlphaFoldDB" id="A0A0C3KIY3"/>
<reference evidence="3" key="2">
    <citation type="submission" date="2015-01" db="EMBL/GenBank/DDBJ databases">
        <title>Evolutionary Origins and Diversification of the Mycorrhizal Mutualists.</title>
        <authorList>
            <consortium name="DOE Joint Genome Institute"/>
            <consortium name="Mycorrhizal Genomics Consortium"/>
            <person name="Kohler A."/>
            <person name="Kuo A."/>
            <person name="Nagy L.G."/>
            <person name="Floudas D."/>
            <person name="Copeland A."/>
            <person name="Barry K.W."/>
            <person name="Cichocki N."/>
            <person name="Veneault-Fourrey C."/>
            <person name="LaButti K."/>
            <person name="Lindquist E.A."/>
            <person name="Lipzen A."/>
            <person name="Lundell T."/>
            <person name="Morin E."/>
            <person name="Murat C."/>
            <person name="Riley R."/>
            <person name="Ohm R."/>
            <person name="Sun H."/>
            <person name="Tunlid A."/>
            <person name="Henrissat B."/>
            <person name="Grigoriev I.V."/>
            <person name="Hibbett D.S."/>
            <person name="Martin F."/>
        </authorList>
    </citation>
    <scope>NUCLEOTIDE SEQUENCE [LARGE SCALE GENOMIC DNA]</scope>
    <source>
        <strain evidence="3">Marx 270</strain>
    </source>
</reference>
<accession>A0A0C3KIY3</accession>
<evidence type="ECO:0008006" key="4">
    <source>
        <dbReference type="Google" id="ProtNLM"/>
    </source>
</evidence>